<sequence length="158" mass="18140">MIVRMIRIRRKVIDSVDALILLFYAPISKRTFPKSIGPLRIEKWVSPNAVFKLGGDVEIIVRSHNYRGKRGRKAIGGTVRELASFFENELDFDSDKNIRLSESDCEESDKNADAINSIPVNPIIYAERDNTEWILHNSSWQICDSKCFAIKQLSNKLR</sequence>
<dbReference type="Proteomes" id="UP000887159">
    <property type="component" value="Unassembled WGS sequence"/>
</dbReference>
<protein>
    <submittedName>
        <fullName evidence="1">Uncharacterized protein</fullName>
    </submittedName>
</protein>
<evidence type="ECO:0000313" key="2">
    <source>
        <dbReference type="Proteomes" id="UP000887159"/>
    </source>
</evidence>
<comment type="caution">
    <text evidence="1">The sequence shown here is derived from an EMBL/GenBank/DDBJ whole genome shotgun (WGS) entry which is preliminary data.</text>
</comment>
<organism evidence="1 2">
    <name type="scientific">Trichonephila clavipes</name>
    <name type="common">Golden silk orbweaver</name>
    <name type="synonym">Nephila clavipes</name>
    <dbReference type="NCBI Taxonomy" id="2585209"/>
    <lineage>
        <taxon>Eukaryota</taxon>
        <taxon>Metazoa</taxon>
        <taxon>Ecdysozoa</taxon>
        <taxon>Arthropoda</taxon>
        <taxon>Chelicerata</taxon>
        <taxon>Arachnida</taxon>
        <taxon>Araneae</taxon>
        <taxon>Araneomorphae</taxon>
        <taxon>Entelegynae</taxon>
        <taxon>Araneoidea</taxon>
        <taxon>Nephilidae</taxon>
        <taxon>Trichonephila</taxon>
    </lineage>
</organism>
<evidence type="ECO:0000313" key="1">
    <source>
        <dbReference type="EMBL" id="GFY19227.1"/>
    </source>
</evidence>
<keyword evidence="2" id="KW-1185">Reference proteome</keyword>
<dbReference type="EMBL" id="BMAU01021351">
    <property type="protein sequence ID" value="GFY19227.1"/>
    <property type="molecule type" value="Genomic_DNA"/>
</dbReference>
<dbReference type="AlphaFoldDB" id="A0A8X6T157"/>
<proteinExistence type="predicted"/>
<gene>
    <name evidence="1" type="ORF">TNCV_4225911</name>
</gene>
<accession>A0A8X6T157</accession>
<name>A0A8X6T157_TRICX</name>
<reference evidence="1" key="1">
    <citation type="submission" date="2020-08" db="EMBL/GenBank/DDBJ databases">
        <title>Multicomponent nature underlies the extraordinary mechanical properties of spider dragline silk.</title>
        <authorList>
            <person name="Kono N."/>
            <person name="Nakamura H."/>
            <person name="Mori M."/>
            <person name="Yoshida Y."/>
            <person name="Ohtoshi R."/>
            <person name="Malay A.D."/>
            <person name="Moran D.A.P."/>
            <person name="Tomita M."/>
            <person name="Numata K."/>
            <person name="Arakawa K."/>
        </authorList>
    </citation>
    <scope>NUCLEOTIDE SEQUENCE</scope>
</reference>